<dbReference type="OrthoDB" id="9793353at2"/>
<protein>
    <recommendedName>
        <fullName evidence="4">Large ribosomal subunit protein uL23</fullName>
    </recommendedName>
</protein>
<dbReference type="GO" id="GO:1990904">
    <property type="term" value="C:ribonucleoprotein complex"/>
    <property type="evidence" value="ECO:0007669"/>
    <property type="project" value="UniProtKB-KW"/>
</dbReference>
<reference evidence="5" key="2">
    <citation type="submission" date="2014-09" db="EMBL/GenBank/DDBJ databases">
        <title>Criblamydia sequanensis harbors a mega-plasmid encoding arsenite resistance.</title>
        <authorList>
            <person name="Bertelli C."/>
            <person name="Goesmann A."/>
            <person name="Greub G."/>
        </authorList>
    </citation>
    <scope>NUCLEOTIDE SEQUENCE [LARGE SCALE GENOMIC DNA]</scope>
    <source>
        <strain evidence="5">CRIB-18</strain>
    </source>
</reference>
<evidence type="ECO:0000256" key="2">
    <source>
        <dbReference type="ARBA" id="ARBA00022980"/>
    </source>
</evidence>
<keyword evidence="4" id="KW-0694">RNA-binding</keyword>
<dbReference type="STRING" id="1437425.CSEC_0216"/>
<dbReference type="Pfam" id="PF00276">
    <property type="entry name" value="Ribosomal_L23"/>
    <property type="match status" value="1"/>
</dbReference>
<evidence type="ECO:0000256" key="1">
    <source>
        <dbReference type="ARBA" id="ARBA00006700"/>
    </source>
</evidence>
<comment type="similarity">
    <text evidence="1 4">Belongs to the universal ribosomal protein uL23 family.</text>
</comment>
<keyword evidence="6" id="KW-1185">Reference proteome</keyword>
<dbReference type="Proteomes" id="UP000031552">
    <property type="component" value="Unassembled WGS sequence"/>
</dbReference>
<comment type="function">
    <text evidence="4">One of the early assembly proteins it binds 23S rRNA. One of the proteins that surrounds the polypeptide exit tunnel on the outside of the ribosome. Forms the main docking site for trigger factor binding to the ribosome.</text>
</comment>
<dbReference type="SUPFAM" id="SSF54189">
    <property type="entry name" value="Ribosomal proteins S24e, L23 and L15e"/>
    <property type="match status" value="1"/>
</dbReference>
<proteinExistence type="inferred from homology"/>
<keyword evidence="4" id="KW-0699">rRNA-binding</keyword>
<dbReference type="HAMAP" id="MF_01369_B">
    <property type="entry name" value="Ribosomal_uL23_B"/>
    <property type="match status" value="1"/>
</dbReference>
<dbReference type="RefSeq" id="WP_053331665.1">
    <property type="nucleotide sequence ID" value="NZ_CCEJ010000001.1"/>
</dbReference>
<dbReference type="GO" id="GO:0006412">
    <property type="term" value="P:translation"/>
    <property type="evidence" value="ECO:0007669"/>
    <property type="project" value="UniProtKB-UniRule"/>
</dbReference>
<evidence type="ECO:0000256" key="3">
    <source>
        <dbReference type="ARBA" id="ARBA00023274"/>
    </source>
</evidence>
<name>A0A090CZW1_9BACT</name>
<comment type="subunit">
    <text evidence="4">Part of the 50S ribosomal subunit. Contacts protein L29, and trigger factor when it is bound to the ribosome.</text>
</comment>
<reference evidence="5" key="1">
    <citation type="submission" date="2013-12" db="EMBL/GenBank/DDBJ databases">
        <authorList>
            <person name="Linke B."/>
        </authorList>
    </citation>
    <scope>NUCLEOTIDE SEQUENCE [LARGE SCALE GENOMIC DNA]</scope>
    <source>
        <strain evidence="5">CRIB-18</strain>
    </source>
</reference>
<dbReference type="NCBIfam" id="NF004363">
    <property type="entry name" value="PRK05738.2-4"/>
    <property type="match status" value="1"/>
</dbReference>
<sequence>MKENIKNPYAIIKHLHVTEKSRVLQELKNASSNPSLKKCESPKYVFVVDKNANKSEIAGAVEAIYKDKNVKVVKVNTIHVKGKKRRLRGKPGMTASIKKAVVTLDIGDNLDLV</sequence>
<organism evidence="5 6">
    <name type="scientific">Candidatus Criblamydia sequanensis CRIB-18</name>
    <dbReference type="NCBI Taxonomy" id="1437425"/>
    <lineage>
        <taxon>Bacteria</taxon>
        <taxon>Pseudomonadati</taxon>
        <taxon>Chlamydiota</taxon>
        <taxon>Chlamydiia</taxon>
        <taxon>Parachlamydiales</taxon>
        <taxon>Candidatus Criblamydiaceae</taxon>
        <taxon>Candidatus Criblamydia</taxon>
    </lineage>
</organism>
<comment type="caution">
    <text evidence="5">The sequence shown here is derived from an EMBL/GenBank/DDBJ whole genome shotgun (WGS) entry which is preliminary data.</text>
</comment>
<dbReference type="Gene3D" id="3.30.70.330">
    <property type="match status" value="1"/>
</dbReference>
<keyword evidence="3 4" id="KW-0687">Ribonucleoprotein</keyword>
<accession>A0A090CZW1</accession>
<dbReference type="GO" id="GO:0003735">
    <property type="term" value="F:structural constituent of ribosome"/>
    <property type="evidence" value="ECO:0007669"/>
    <property type="project" value="InterPro"/>
</dbReference>
<dbReference type="eggNOG" id="COG0089">
    <property type="taxonomic scope" value="Bacteria"/>
</dbReference>
<gene>
    <name evidence="4 5" type="primary">rplW</name>
    <name evidence="5" type="ORF">CSEC_0216</name>
</gene>
<dbReference type="EMBL" id="CCEJ010000001">
    <property type="protein sequence ID" value="CDR33055.1"/>
    <property type="molecule type" value="Genomic_DNA"/>
</dbReference>
<evidence type="ECO:0000313" key="6">
    <source>
        <dbReference type="Proteomes" id="UP000031552"/>
    </source>
</evidence>
<dbReference type="InterPro" id="IPR013025">
    <property type="entry name" value="Ribosomal_uL23-like"/>
</dbReference>
<evidence type="ECO:0000256" key="4">
    <source>
        <dbReference type="HAMAP-Rule" id="MF_01369"/>
    </source>
</evidence>
<keyword evidence="2 4" id="KW-0689">Ribosomal protein</keyword>
<dbReference type="AlphaFoldDB" id="A0A090CZW1"/>
<dbReference type="InterPro" id="IPR012678">
    <property type="entry name" value="Ribosomal_uL23/eL15/eS24_sf"/>
</dbReference>
<dbReference type="GO" id="GO:0005840">
    <property type="term" value="C:ribosome"/>
    <property type="evidence" value="ECO:0007669"/>
    <property type="project" value="UniProtKB-KW"/>
</dbReference>
<dbReference type="GO" id="GO:0019843">
    <property type="term" value="F:rRNA binding"/>
    <property type="evidence" value="ECO:0007669"/>
    <property type="project" value="UniProtKB-UniRule"/>
</dbReference>
<evidence type="ECO:0000313" key="5">
    <source>
        <dbReference type="EMBL" id="CDR33055.1"/>
    </source>
</evidence>
<dbReference type="InterPro" id="IPR012677">
    <property type="entry name" value="Nucleotide-bd_a/b_plait_sf"/>
</dbReference>